<keyword evidence="1" id="KW-0862">Zinc</keyword>
<comment type="caution">
    <text evidence="4">The sequence shown here is derived from an EMBL/GenBank/DDBJ whole genome shotgun (WGS) entry which is preliminary data.</text>
</comment>
<feature type="compositionally biased region" description="Basic residues" evidence="2">
    <location>
        <begin position="49"/>
        <end position="62"/>
    </location>
</feature>
<dbReference type="Pfam" id="PF00096">
    <property type="entry name" value="zf-C2H2"/>
    <property type="match status" value="1"/>
</dbReference>
<keyword evidence="1" id="KW-0863">Zinc-finger</keyword>
<organism evidence="4 5">
    <name type="scientific">Rotaria socialis</name>
    <dbReference type="NCBI Taxonomy" id="392032"/>
    <lineage>
        <taxon>Eukaryota</taxon>
        <taxon>Metazoa</taxon>
        <taxon>Spiralia</taxon>
        <taxon>Gnathifera</taxon>
        <taxon>Rotifera</taxon>
        <taxon>Eurotatoria</taxon>
        <taxon>Bdelloidea</taxon>
        <taxon>Philodinida</taxon>
        <taxon>Philodinidae</taxon>
        <taxon>Rotaria</taxon>
    </lineage>
</organism>
<evidence type="ECO:0000256" key="1">
    <source>
        <dbReference type="PROSITE-ProRule" id="PRU00042"/>
    </source>
</evidence>
<dbReference type="SUPFAM" id="SSF57667">
    <property type="entry name" value="beta-beta-alpha zinc fingers"/>
    <property type="match status" value="1"/>
</dbReference>
<feature type="domain" description="C2H2-type" evidence="3">
    <location>
        <begin position="4"/>
        <end position="26"/>
    </location>
</feature>
<gene>
    <name evidence="4" type="ORF">QYT958_LOCUS25057</name>
</gene>
<evidence type="ECO:0000313" key="5">
    <source>
        <dbReference type="Proteomes" id="UP000663848"/>
    </source>
</evidence>
<dbReference type="InterPro" id="IPR036236">
    <property type="entry name" value="Znf_C2H2_sf"/>
</dbReference>
<dbReference type="GO" id="GO:0008270">
    <property type="term" value="F:zinc ion binding"/>
    <property type="evidence" value="ECO:0007669"/>
    <property type="project" value="UniProtKB-KW"/>
</dbReference>
<name>A0A821QGL6_9BILA</name>
<evidence type="ECO:0000313" key="4">
    <source>
        <dbReference type="EMBL" id="CAF4821015.1"/>
    </source>
</evidence>
<dbReference type="EMBL" id="CAJOBR010005541">
    <property type="protein sequence ID" value="CAF4821015.1"/>
    <property type="molecule type" value="Genomic_DNA"/>
</dbReference>
<dbReference type="AlphaFoldDB" id="A0A821QGL6"/>
<evidence type="ECO:0000256" key="2">
    <source>
        <dbReference type="SAM" id="MobiDB-lite"/>
    </source>
</evidence>
<sequence length="78" mass="9550">EKRFACQMCGKRFMRSDHLNKHVKTHITTSINDEFRSRTIESNAQENQHHHHDHQTYHHMHNQRFLSTDIKTEPRMRD</sequence>
<protein>
    <recommendedName>
        <fullName evidence="3">C2H2-type domain-containing protein</fullName>
    </recommendedName>
</protein>
<proteinExistence type="predicted"/>
<dbReference type="Gene3D" id="3.30.160.60">
    <property type="entry name" value="Classic Zinc Finger"/>
    <property type="match status" value="1"/>
</dbReference>
<reference evidence="4" key="1">
    <citation type="submission" date="2021-02" db="EMBL/GenBank/DDBJ databases">
        <authorList>
            <person name="Nowell W R."/>
        </authorList>
    </citation>
    <scope>NUCLEOTIDE SEQUENCE</scope>
</reference>
<accession>A0A821QGL6</accession>
<dbReference type="SMART" id="SM00355">
    <property type="entry name" value="ZnF_C2H2"/>
    <property type="match status" value="1"/>
</dbReference>
<dbReference type="FunFam" id="3.30.160.60:FF:000026">
    <property type="entry name" value="Transcription factor Sp3"/>
    <property type="match status" value="1"/>
</dbReference>
<keyword evidence="1" id="KW-0479">Metal-binding</keyword>
<dbReference type="PROSITE" id="PS50157">
    <property type="entry name" value="ZINC_FINGER_C2H2_2"/>
    <property type="match status" value="1"/>
</dbReference>
<dbReference type="PROSITE" id="PS00028">
    <property type="entry name" value="ZINC_FINGER_C2H2_1"/>
    <property type="match status" value="1"/>
</dbReference>
<evidence type="ECO:0000259" key="3">
    <source>
        <dbReference type="PROSITE" id="PS50157"/>
    </source>
</evidence>
<dbReference type="Proteomes" id="UP000663848">
    <property type="component" value="Unassembled WGS sequence"/>
</dbReference>
<feature type="region of interest" description="Disordered" evidence="2">
    <location>
        <begin position="41"/>
        <end position="78"/>
    </location>
</feature>
<dbReference type="InterPro" id="IPR013087">
    <property type="entry name" value="Znf_C2H2_type"/>
</dbReference>
<feature type="non-terminal residue" evidence="4">
    <location>
        <position position="1"/>
    </location>
</feature>